<organism evidence="2 3">
    <name type="scientific">Aquisalibacillus elongatus</name>
    <dbReference type="NCBI Taxonomy" id="485577"/>
    <lineage>
        <taxon>Bacteria</taxon>
        <taxon>Bacillati</taxon>
        <taxon>Bacillota</taxon>
        <taxon>Bacilli</taxon>
        <taxon>Bacillales</taxon>
        <taxon>Bacillaceae</taxon>
        <taxon>Aquisalibacillus</taxon>
    </lineage>
</organism>
<dbReference type="Pfam" id="PF13556">
    <property type="entry name" value="HTH_30"/>
    <property type="match status" value="1"/>
</dbReference>
<dbReference type="RefSeq" id="WP_124221256.1">
    <property type="nucleotide sequence ID" value="NZ_RKRF01000008.1"/>
</dbReference>
<evidence type="ECO:0000313" key="3">
    <source>
        <dbReference type="Proteomes" id="UP000276443"/>
    </source>
</evidence>
<dbReference type="SUPFAM" id="SSF46689">
    <property type="entry name" value="Homeodomain-like"/>
    <property type="match status" value="1"/>
</dbReference>
<feature type="domain" description="PucR C-terminal helix-turn-helix" evidence="1">
    <location>
        <begin position="225"/>
        <end position="282"/>
    </location>
</feature>
<name>A0A3N5BBM9_9BACI</name>
<dbReference type="PANTHER" id="PTHR33744">
    <property type="entry name" value="CARBOHYDRATE DIACID REGULATOR"/>
    <property type="match status" value="1"/>
</dbReference>
<dbReference type="InterPro" id="IPR025736">
    <property type="entry name" value="PucR_C-HTH_dom"/>
</dbReference>
<sequence length="285" mass="33008">MNLHKLSQLFPNIKRVQHAEDGHFIFQYKGQQYAIPENDIDAEQKNLILALSDDPVWHSEGEQRWLAFLNGDQPKPPETFNSYRIIIMQLKETVSDPTSFNETIQMIVSQHVTVIWLNPNEVILLEDIKYPNDTIDFDSIIDVMSEDLDTNIRLMISSPKTDIYDAPTDVQWLLNLARTLWPTTGKRILDEKSSLIPLLPSKFSDQDRDHFTKAILKTSLDDENLLNTIKTVIEHQGNVSSAAKTLYMHRNSVQYRVDKFLELTGNDIRQFDHMLRVYLAVLLID</sequence>
<protein>
    <submittedName>
        <fullName evidence="2">PucR-like helix-turn-helix protein</fullName>
    </submittedName>
</protein>
<dbReference type="OrthoDB" id="9792148at2"/>
<dbReference type="InterPro" id="IPR051448">
    <property type="entry name" value="CdaR-like_regulators"/>
</dbReference>
<dbReference type="InterPro" id="IPR042070">
    <property type="entry name" value="PucR_C-HTH_sf"/>
</dbReference>
<accession>A0A3N5BBM9</accession>
<keyword evidence="3" id="KW-1185">Reference proteome</keyword>
<dbReference type="InterPro" id="IPR009057">
    <property type="entry name" value="Homeodomain-like_sf"/>
</dbReference>
<dbReference type="Gene3D" id="1.10.10.2840">
    <property type="entry name" value="PucR C-terminal helix-turn-helix domain"/>
    <property type="match status" value="1"/>
</dbReference>
<reference evidence="2 3" key="1">
    <citation type="submission" date="2018-11" db="EMBL/GenBank/DDBJ databases">
        <title>Genomic Encyclopedia of Type Strains, Phase IV (KMG-IV): sequencing the most valuable type-strain genomes for metagenomic binning, comparative biology and taxonomic classification.</title>
        <authorList>
            <person name="Goeker M."/>
        </authorList>
    </citation>
    <scope>NUCLEOTIDE SEQUENCE [LARGE SCALE GENOMIC DNA]</scope>
    <source>
        <strain evidence="2 3">DSM 18090</strain>
    </source>
</reference>
<evidence type="ECO:0000313" key="2">
    <source>
        <dbReference type="EMBL" id="RPF54339.1"/>
    </source>
</evidence>
<evidence type="ECO:0000259" key="1">
    <source>
        <dbReference type="Pfam" id="PF13556"/>
    </source>
</evidence>
<comment type="caution">
    <text evidence="2">The sequence shown here is derived from an EMBL/GenBank/DDBJ whole genome shotgun (WGS) entry which is preliminary data.</text>
</comment>
<gene>
    <name evidence="2" type="ORF">EDC24_1536</name>
</gene>
<proteinExistence type="predicted"/>
<dbReference type="PANTHER" id="PTHR33744:SF15">
    <property type="entry name" value="CARBOHYDRATE DIACID REGULATOR"/>
    <property type="match status" value="1"/>
</dbReference>
<dbReference type="EMBL" id="RKRF01000008">
    <property type="protein sequence ID" value="RPF54339.1"/>
    <property type="molecule type" value="Genomic_DNA"/>
</dbReference>
<dbReference type="Proteomes" id="UP000276443">
    <property type="component" value="Unassembled WGS sequence"/>
</dbReference>
<dbReference type="AlphaFoldDB" id="A0A3N5BBM9"/>